<dbReference type="EMBL" id="CAJGYM010000121">
    <property type="protein sequence ID" value="CAD6198298.1"/>
    <property type="molecule type" value="Genomic_DNA"/>
</dbReference>
<protein>
    <submittedName>
        <fullName evidence="1">Uncharacterized protein</fullName>
    </submittedName>
</protein>
<name>A0A8S1HSN3_9PELO</name>
<dbReference type="AlphaFoldDB" id="A0A8S1HSN3"/>
<accession>A0A8S1HSN3</accession>
<reference evidence="1" key="1">
    <citation type="submission" date="2020-10" db="EMBL/GenBank/DDBJ databases">
        <authorList>
            <person name="Kikuchi T."/>
        </authorList>
    </citation>
    <scope>NUCLEOTIDE SEQUENCE</scope>
    <source>
        <strain evidence="1">NKZ352</strain>
    </source>
</reference>
<comment type="caution">
    <text evidence="1">The sequence shown here is derived from an EMBL/GenBank/DDBJ whole genome shotgun (WGS) entry which is preliminary data.</text>
</comment>
<organism evidence="1 2">
    <name type="scientific">Caenorhabditis auriculariae</name>
    <dbReference type="NCBI Taxonomy" id="2777116"/>
    <lineage>
        <taxon>Eukaryota</taxon>
        <taxon>Metazoa</taxon>
        <taxon>Ecdysozoa</taxon>
        <taxon>Nematoda</taxon>
        <taxon>Chromadorea</taxon>
        <taxon>Rhabditida</taxon>
        <taxon>Rhabditina</taxon>
        <taxon>Rhabditomorpha</taxon>
        <taxon>Rhabditoidea</taxon>
        <taxon>Rhabditidae</taxon>
        <taxon>Peloderinae</taxon>
        <taxon>Caenorhabditis</taxon>
    </lineage>
</organism>
<sequence>MKPDSHKSQQIMNDEETDGEIEDIFQIVAVESMIPEAEDLAVDVVKRIILDDDDFILKLFKFLVVLIVFFQPPDDVVKRNDHVSDKIHRS</sequence>
<keyword evidence="2" id="KW-1185">Reference proteome</keyword>
<evidence type="ECO:0000313" key="2">
    <source>
        <dbReference type="Proteomes" id="UP000835052"/>
    </source>
</evidence>
<gene>
    <name evidence="1" type="ORF">CAUJ_LOCUS14204</name>
</gene>
<dbReference type="Proteomes" id="UP000835052">
    <property type="component" value="Unassembled WGS sequence"/>
</dbReference>
<proteinExistence type="predicted"/>
<evidence type="ECO:0000313" key="1">
    <source>
        <dbReference type="EMBL" id="CAD6198298.1"/>
    </source>
</evidence>